<comment type="caution">
    <text evidence="1">The sequence shown here is derived from an EMBL/GenBank/DDBJ whole genome shotgun (WGS) entry which is preliminary data.</text>
</comment>
<organism evidence="1 2">
    <name type="scientific">Comamonas denitrificans</name>
    <dbReference type="NCBI Taxonomy" id="117506"/>
    <lineage>
        <taxon>Bacteria</taxon>
        <taxon>Pseudomonadati</taxon>
        <taxon>Pseudomonadota</taxon>
        <taxon>Betaproteobacteria</taxon>
        <taxon>Burkholderiales</taxon>
        <taxon>Comamonadaceae</taxon>
        <taxon>Comamonas</taxon>
    </lineage>
</organism>
<dbReference type="AlphaFoldDB" id="A0A939GY97"/>
<dbReference type="Proteomes" id="UP000664731">
    <property type="component" value="Unassembled WGS sequence"/>
</dbReference>
<sequence>MWVFLSWLINALAGHAPERVCTPNPTDLNASTAALTLPTLGGIHSFVLAPRILPPPPLLA</sequence>
<evidence type="ECO:0000313" key="1">
    <source>
        <dbReference type="EMBL" id="MBO1248231.1"/>
    </source>
</evidence>
<dbReference type="RefSeq" id="WP_207573800.1">
    <property type="nucleotide sequence ID" value="NZ_JAFNME010000001.1"/>
</dbReference>
<dbReference type="EMBL" id="JAFNME010000001">
    <property type="protein sequence ID" value="MBO1248231.1"/>
    <property type="molecule type" value="Genomic_DNA"/>
</dbReference>
<name>A0A939GY97_9BURK</name>
<proteinExistence type="predicted"/>
<evidence type="ECO:0000313" key="2">
    <source>
        <dbReference type="Proteomes" id="UP000664731"/>
    </source>
</evidence>
<protein>
    <submittedName>
        <fullName evidence="1">Uncharacterized protein</fullName>
    </submittedName>
</protein>
<keyword evidence="2" id="KW-1185">Reference proteome</keyword>
<reference evidence="1" key="1">
    <citation type="submission" date="2021-03" db="EMBL/GenBank/DDBJ databases">
        <title>Comamonas denitrificans.</title>
        <authorList>
            <person name="Finster K."/>
        </authorList>
    </citation>
    <scope>NUCLEOTIDE SEQUENCE</scope>
    <source>
        <strain evidence="1">MM2021_4</strain>
    </source>
</reference>
<accession>A0A939GY97</accession>
<gene>
    <name evidence="1" type="ORF">J1777_00010</name>
</gene>